<feature type="region of interest" description="Disordered" evidence="1">
    <location>
        <begin position="1"/>
        <end position="76"/>
    </location>
</feature>
<dbReference type="VEuPathDB" id="FungiDB:MELLADRAFT_110702"/>
<reference evidence="3" key="1">
    <citation type="journal article" date="2011" name="Proc. Natl. Acad. Sci. U.S.A.">
        <title>Obligate biotrophy features unraveled by the genomic analysis of rust fungi.</title>
        <authorList>
            <person name="Duplessis S."/>
            <person name="Cuomo C.A."/>
            <person name="Lin Y.-C."/>
            <person name="Aerts A."/>
            <person name="Tisserant E."/>
            <person name="Veneault-Fourrey C."/>
            <person name="Joly D.L."/>
            <person name="Hacquard S."/>
            <person name="Amselem J."/>
            <person name="Cantarel B.L."/>
            <person name="Chiu R."/>
            <person name="Coutinho P.M."/>
            <person name="Feau N."/>
            <person name="Field M."/>
            <person name="Frey P."/>
            <person name="Gelhaye E."/>
            <person name="Goldberg J."/>
            <person name="Grabherr M.G."/>
            <person name="Kodira C.D."/>
            <person name="Kohler A."/>
            <person name="Kuees U."/>
            <person name="Lindquist E.A."/>
            <person name="Lucas S.M."/>
            <person name="Mago R."/>
            <person name="Mauceli E."/>
            <person name="Morin E."/>
            <person name="Murat C."/>
            <person name="Pangilinan J.L."/>
            <person name="Park R."/>
            <person name="Pearson M."/>
            <person name="Quesneville H."/>
            <person name="Rouhier N."/>
            <person name="Sakthikumar S."/>
            <person name="Salamov A.A."/>
            <person name="Schmutz J."/>
            <person name="Selles B."/>
            <person name="Shapiro H."/>
            <person name="Tanguay P."/>
            <person name="Tuskan G.A."/>
            <person name="Henrissat B."/>
            <person name="Van de Peer Y."/>
            <person name="Rouze P."/>
            <person name="Ellis J.G."/>
            <person name="Dodds P.N."/>
            <person name="Schein J.E."/>
            <person name="Zhong S."/>
            <person name="Hamelin R.C."/>
            <person name="Grigoriev I.V."/>
            <person name="Szabo L.J."/>
            <person name="Martin F."/>
        </authorList>
    </citation>
    <scope>NUCLEOTIDE SEQUENCE [LARGE SCALE GENOMIC DNA]</scope>
    <source>
        <strain evidence="3">98AG31 / pathotype 3-4-7</strain>
    </source>
</reference>
<feature type="compositionally biased region" description="Polar residues" evidence="1">
    <location>
        <begin position="111"/>
        <end position="135"/>
    </location>
</feature>
<dbReference type="KEGG" id="mlr:MELLADRAFT_110702"/>
<feature type="compositionally biased region" description="Polar residues" evidence="1">
    <location>
        <begin position="30"/>
        <end position="39"/>
    </location>
</feature>
<feature type="compositionally biased region" description="Low complexity" evidence="1">
    <location>
        <begin position="142"/>
        <end position="153"/>
    </location>
</feature>
<proteinExistence type="predicted"/>
<organism evidence="3">
    <name type="scientific">Melampsora larici-populina (strain 98AG31 / pathotype 3-4-7)</name>
    <name type="common">Poplar leaf rust fungus</name>
    <dbReference type="NCBI Taxonomy" id="747676"/>
    <lineage>
        <taxon>Eukaryota</taxon>
        <taxon>Fungi</taxon>
        <taxon>Dikarya</taxon>
        <taxon>Basidiomycota</taxon>
        <taxon>Pucciniomycotina</taxon>
        <taxon>Pucciniomycetes</taxon>
        <taxon>Pucciniales</taxon>
        <taxon>Melampsoraceae</taxon>
        <taxon>Melampsora</taxon>
    </lineage>
</organism>
<feature type="compositionally biased region" description="Polar residues" evidence="1">
    <location>
        <begin position="53"/>
        <end position="71"/>
    </location>
</feature>
<evidence type="ECO:0000313" key="2">
    <source>
        <dbReference type="EMBL" id="EGG01797.1"/>
    </source>
</evidence>
<accession>F4S0N8</accession>
<sequence>MVLKAPVQVDQDHQSSLASSQPASIESHLSRTSTLTNAGRRSRLQFWHHQKDSSISSEVSTGTGSTKSEMGQISGPISIRLMTDDNITALFGPSGKLTPYQNLPRSRRGSDSSADYSSVDNWRSSQSPLSKQVRSTPRAHCSSPSVPLSSPYSTLAKPPCPPRLRPVMASGFY</sequence>
<dbReference type="EMBL" id="GL883135">
    <property type="protein sequence ID" value="EGG01797.1"/>
    <property type="molecule type" value="Genomic_DNA"/>
</dbReference>
<dbReference type="RefSeq" id="XP_007414897.1">
    <property type="nucleotide sequence ID" value="XM_007414835.1"/>
</dbReference>
<keyword evidence="3" id="KW-1185">Reference proteome</keyword>
<dbReference type="Proteomes" id="UP000001072">
    <property type="component" value="Unassembled WGS sequence"/>
</dbReference>
<dbReference type="GeneID" id="18924163"/>
<dbReference type="InParanoid" id="F4S0N8"/>
<evidence type="ECO:0000256" key="1">
    <source>
        <dbReference type="SAM" id="MobiDB-lite"/>
    </source>
</evidence>
<name>F4S0N8_MELLP</name>
<dbReference type="AlphaFoldDB" id="F4S0N8"/>
<feature type="region of interest" description="Disordered" evidence="1">
    <location>
        <begin position="92"/>
        <end position="161"/>
    </location>
</feature>
<dbReference type="HOGENOM" id="CLU_1547948_0_0_1"/>
<gene>
    <name evidence="2" type="ORF">MELLADRAFT_110702</name>
</gene>
<evidence type="ECO:0000313" key="3">
    <source>
        <dbReference type="Proteomes" id="UP000001072"/>
    </source>
</evidence>
<feature type="compositionally biased region" description="Polar residues" evidence="1">
    <location>
        <begin position="14"/>
        <end position="24"/>
    </location>
</feature>
<protein>
    <submittedName>
        <fullName evidence="2">Uncharacterized protein</fullName>
    </submittedName>
</protein>